<keyword evidence="6" id="KW-1185">Reference proteome</keyword>
<proteinExistence type="predicted"/>
<dbReference type="EMBL" id="FLQW01001581">
    <property type="protein sequence ID" value="SBS90427.1"/>
    <property type="molecule type" value="Genomic_DNA"/>
</dbReference>
<reference evidence="5" key="1">
    <citation type="submission" date="2016-05" db="EMBL/GenBank/DDBJ databases">
        <authorList>
            <person name="Naeem Raeece"/>
        </authorList>
    </citation>
    <scope>NUCLEOTIDE SEQUENCE [LARGE SCALE GENOMIC DNA]</scope>
</reference>
<accession>A0A1A8WBP1</accession>
<sequence>MAGLRFFEKIKKIEIQEIEKKIASIHKSVLSNFVSLDILKKDEIIVYWKKINISVTDVKANVTQFFDNYKNFEICDERNLLIGEYFIYLIIFLKNAKIKNNPFRVINFYIFTNNKWKDKLIFHFLKNIFLKDYREHYNMSCKTLVIEYIINNHDIFNEHNISMFYTDILWYINNKLKINFLKKNQNYLNIFANFLITFNGNATLELKWDMLEIFFLISKNLKKILLQFPFDKDICTHVCLIYQQVKNIVINYERNILHILSEQKNSYVVLKEQVSEKQKNIENKKCTIEKKNYENYFHINVTENGTIPDEKYLTKTSNKKKYRTKTGYTAVIEENEIWSSVLQGLNRGVHKIGYGSEIEFLNDEYEKGCKNKCQKNKREDTNENGILLDIAGYNIYLSFIKKIKEMLEECNNVIKEKKKENPFLILCKYRSILIIKYKNVKNVSTDDNLDYFVLFFKIKNLLCGNSKNPFFIFLCIESINFWLQKNEGLQYIFECVKDYFPTNKQNEKSFSYKSESNNCTEECVKNDNLLSKKNCGNKKFCENDEVMNEQKNNFVSRNTFSKINAFENNLFEGGNDENIIRKKGCTIDELRNNEFHNHHCDHHFFDEGGNIKDGRINFFLLKNGGKNAKPERELYNCENVSLTDLSEIVNSEESVNINNLKIYFNYFSDEKKIEFLKELYAIIIKSILQLIKKYSLYNIKIIWKSCIGVYELLLTSKKNTFIKKDVYNNLTYIIFYQEKKKKYLCLSLLLKYSKEFMCHKNVLEYLFYCFFQKDDFFLFSLYELIKQCIKHIFTHVEDKYLLYCIFVKNILITDSFCMKTFYIKKFIELFYKSDNNYLYFIINKEYYRLKTYFDKHKEKQIIKNRPAYCTRHSDINVDNFICVNNMMKGRKELINEQYFQYLRNQLLEINKSEEIWYNHITYKKEENIFFNYKIVKMEIEKYGGRYTCELEEMKVEKYYLYNFHCIEKIIYLELYTLCTLRKYEHIEIVNYKNDYFYQLCGDFLLNVKTLKNFLYFSNDEVILSILSFICENKYLNICDLYLFLTFLTTSITNITRTNRDSYKKYILLFFEKFFVFYQRMIELDRRNNKKEKQGGRKKNLDQKDGKNDHKMNENNRVRNCERTENTGEHEKIYYEEGNKPYYTYDHTDILDLRKAIRFLYGSSTKVLNADISSYFLKSVYSTCILYSSNGNYVNVNKGIFLYNYYLMNIIFILFKSTNKDMSIEVSVYCSDILNTIVDYFAYFDNINFFFFLFNVKTTWKEFYLISKEIFFKTASIILLKKQNLECLNKSFIPLMKSHRQVDHSFSAFLLKLCYISINCNSNITEKNKMNLLNNTNTNGSSSNNMTFINVHSLKLFVKEDVLSCNFFNHLNKFSDIGNNIRGNNTYLTNYINYLLSDNCKYNMSRNIYLYILENFINKIKKESIVKLTRHKDIENSEMYKLAYYINEFVSYLKDNINFNKEIENVELFRSFCEISLCKCSTYLNFDKYKLVHILINNVSASYSYLLLLKVHICTILYYLFNYLNILFLSSSNNFFYDCRGHLIFEKENEKEATSIIIWLSIKYICTLITSIVDFSFKFNIKYCVNCYKWSPDKESILIDKISTRKYEGEKNIEAENVTLICENKNISICFFNKTEIHFIIQNLLCLLLYSKHVACQQYLADCLLDVCKIIVIKTNEDMQTIPLFYIYIILHIFKSEKNTIKCIGENVNINEANMQQKEVSTNDITSNKSQQNIINDSYSIISENNNSNNFKILNRIIVSLNKKLTSKDENNVDISEFLSINFSNSYFNTENNEGGENMNINVSKNKNTNVSKNKNTNVSKNKNTNVSKNKNINRNYRIVDEKGNVINGDSCSKYFHDQRKFEINEKLNKLILDNKKINRNFLRKSSNMCLALSSLAKSYRIKEQYIIYNFIIRITLNYLYNGNNKYKKVICLNIIKHIYTIIDNKTLYEYINDIYKISLIYYKSKFFCLKSSSTSLYNILTKRLLAKLNYSYHVSSNMYYFCTGSKSRIFKNINLTFFDLLNSVNLLNIFLNVFMKKCTSLNNEFCSKYKFESFFDYSHFYAEFIPILIFLSNIIIFNNDDYFLLYSNKGDLSTTCNMYKILEKRTNYIVNNCWKAEIETNNEEGYNKKEISSDNATASYKTNYNFVDNISNVSIYFIFLKYFKKLLTFGNYFVQVLICRIITNVYLHIYLKLKKENLIFNFLNKVVINAVRKKKKNCYLLLFIEFVRRKETTILIDENKRKFRKMFFQFLSIFIKSNAYSVMLLILQILNILYSKIPITINKNVVVLLFNKISLYDNDMYIPVLINEFLMKITKTVNNFVSILDIYLSINNENYIESLLYNWLLNIKKRDKKEFQIKENELNKFSDYNSFKFFTNYNKKESIFITKKGICNRVMKHVYNEDRNQDDSGDIGQSVDEYTYIYLYLLLFEIIYMYDDNINIKKYCFSIILTVIKYISLENLFLFETMKQYYLKNVGKNYLDKYIISYSYLMCVKFFTSVKKEDREKGVITRCLPRGIFFKNIFDYIEQERKNRLSLLLTSGSNLNTYIYNFVYFYFLIFMNFFSLLYNKNSVTYTKYFIKAFLNYGVVEYNYDELEKEEKEMSKMSSHVENNHRKYKESLSKKEIFVKYYSAKNGLLNMKMEDIEKIENKRERFDMTYFANNNNCTSRYNYQMVTNNYMCNEDKEECNNISIDSCTKIYITNVHKKYSKWYKNDLNKYIQKIVYNKIIKQNITVDIIYIKNPLKHVRKYNLFTSFFIVLYSCIIFMLNDENELIRYKTKIVVLDFMNKNLVNISKYMKDMMCCEFFIYYISKFYSNISLYILTFCIYQTKGCIKNSFYYNPIKLFDQEKYNLYINNILLNHLFLFYYLYNIIMSTQKGACCMKYLHDVSNMQFNSSPIGHHRGRGSDNRIVHGHFEEVDNSIGNIDVIRGSNRNRSSNGISGSNINRSSNNNNCSSNSSGINEAKFHAKNKQCKTDVIDFYVFIDTLSFEKKEKTVNDLVFDSIIANISKYEINLSNHDIYLLNYRRTWKKIISNLRNKMYNSKDYNSVNSDEQQYITVFLSALRMHTISDIKRSLNDYLLLLHSEKKLDLFDSNILICLSNLFNKIIILLINLYIFFQKNIVLYYNSYFYDEINIIKTKTTFIYNTFKLTRYEINPFLLKTMELLLSILNSTYLKNNNFFSDIYTLLYSLKISI</sequence>
<evidence type="ECO:0000256" key="2">
    <source>
        <dbReference type="SAM" id="Phobius"/>
    </source>
</evidence>
<feature type="transmembrane region" description="Helical" evidence="2">
    <location>
        <begin position="2250"/>
        <end position="2274"/>
    </location>
</feature>
<dbReference type="VEuPathDB" id="PlasmoDB:PmUG01_14038000"/>
<gene>
    <name evidence="4" type="primary">PmUG01_14038000</name>
    <name evidence="3" type="ORF">PMALA_029730</name>
    <name evidence="4" type="ORF">PMUG01_14038000</name>
</gene>
<evidence type="ECO:0000313" key="6">
    <source>
        <dbReference type="Proteomes" id="UP000219813"/>
    </source>
</evidence>
<dbReference type="GeneID" id="39871691"/>
<feature type="transmembrane region" description="Helical" evidence="2">
    <location>
        <begin position="2546"/>
        <end position="2566"/>
    </location>
</feature>
<dbReference type="RefSeq" id="XP_028864281.1">
    <property type="nucleotide sequence ID" value="XM_029007942.1"/>
</dbReference>
<evidence type="ECO:0000256" key="1">
    <source>
        <dbReference type="SAM" id="MobiDB-lite"/>
    </source>
</evidence>
<evidence type="ECO:0000313" key="5">
    <source>
        <dbReference type="Proteomes" id="UP000078597"/>
    </source>
</evidence>
<feature type="transmembrane region" description="Helical" evidence="2">
    <location>
        <begin position="2805"/>
        <end position="2828"/>
    </location>
</feature>
<feature type="region of interest" description="Disordered" evidence="1">
    <location>
        <begin position="1087"/>
        <end position="1114"/>
    </location>
</feature>
<feature type="transmembrane region" description="Helical" evidence="2">
    <location>
        <begin position="2849"/>
        <end position="2868"/>
    </location>
</feature>
<feature type="region of interest" description="Disordered" evidence="1">
    <location>
        <begin position="2935"/>
        <end position="2955"/>
    </location>
</feature>
<reference evidence="3" key="2">
    <citation type="submission" date="2016-05" db="EMBL/GenBank/DDBJ databases">
        <authorList>
            <person name="Lavstsen T."/>
            <person name="Jespersen J.S."/>
        </authorList>
    </citation>
    <scope>NUCLEOTIDE SEQUENCE [LARGE SCALE GENOMIC DNA]</scope>
</reference>
<dbReference type="Proteomes" id="UP000219813">
    <property type="component" value="Chromosome 14"/>
</dbReference>
<feature type="transmembrane region" description="Helical" evidence="2">
    <location>
        <begin position="2015"/>
        <end position="2034"/>
    </location>
</feature>
<dbReference type="Proteomes" id="UP000078597">
    <property type="component" value="Unassembled WGS sequence"/>
</dbReference>
<keyword evidence="2" id="KW-1133">Transmembrane helix</keyword>
<keyword evidence="2" id="KW-0812">Transmembrane</keyword>
<protein>
    <submittedName>
        <fullName evidence="3">Uncharacterized protein</fullName>
    </submittedName>
</protein>
<feature type="transmembrane region" description="Helical" evidence="2">
    <location>
        <begin position="2054"/>
        <end position="2077"/>
    </location>
</feature>
<feature type="transmembrane region" description="Helical" evidence="2">
    <location>
        <begin position="2748"/>
        <end position="2766"/>
    </location>
</feature>
<dbReference type="OrthoDB" id="377139at2759"/>
<keyword evidence="2" id="KW-0472">Membrane</keyword>
<feature type="transmembrane region" description="Helical" evidence="2">
    <location>
        <begin position="3094"/>
        <end position="3117"/>
    </location>
</feature>
<dbReference type="KEGG" id="pmal:PMUG01_14038000"/>
<evidence type="ECO:0000313" key="4">
    <source>
        <dbReference type="EMBL" id="SCP03326.1"/>
    </source>
</evidence>
<evidence type="ECO:0000313" key="3">
    <source>
        <dbReference type="EMBL" id="SBS90427.1"/>
    </source>
</evidence>
<feature type="region of interest" description="Disordered" evidence="1">
    <location>
        <begin position="1805"/>
        <end position="1827"/>
    </location>
</feature>
<dbReference type="OMA" id="CTLRKYE"/>
<name>A0A1A8WBP1_PLAMA</name>
<feature type="transmembrane region" description="Helical" evidence="2">
    <location>
        <begin position="2172"/>
        <end position="2191"/>
    </location>
</feature>
<dbReference type="EMBL" id="LT594635">
    <property type="protein sequence ID" value="SCP03326.1"/>
    <property type="molecule type" value="Genomic_DNA"/>
</dbReference>
<organism evidence="3 5">
    <name type="scientific">Plasmodium malariae</name>
    <dbReference type="NCBI Taxonomy" id="5858"/>
    <lineage>
        <taxon>Eukaryota</taxon>
        <taxon>Sar</taxon>
        <taxon>Alveolata</taxon>
        <taxon>Apicomplexa</taxon>
        <taxon>Aconoidasida</taxon>
        <taxon>Haemosporida</taxon>
        <taxon>Plasmodiidae</taxon>
        <taxon>Plasmodium</taxon>
        <taxon>Plasmodium (Plasmodium)</taxon>
    </lineage>
</organism>
<reference evidence="4 6" key="3">
    <citation type="submission" date="2016-06" db="EMBL/GenBank/DDBJ databases">
        <authorList>
            <consortium name="Pathogen Informatics"/>
        </authorList>
    </citation>
    <scope>NUCLEOTIDE SEQUENCE [LARGE SCALE GENOMIC DNA]</scope>
</reference>